<dbReference type="EMBL" id="JAVDYI010000001">
    <property type="protein sequence ID" value="MDR7358546.1"/>
    <property type="molecule type" value="Genomic_DNA"/>
</dbReference>
<reference evidence="1 2" key="1">
    <citation type="submission" date="2023-07" db="EMBL/GenBank/DDBJ databases">
        <title>Sequencing the genomes of 1000 actinobacteria strains.</title>
        <authorList>
            <person name="Klenk H.-P."/>
        </authorList>
    </citation>
    <scope>NUCLEOTIDE SEQUENCE [LARGE SCALE GENOMIC DNA]</scope>
    <source>
        <strain evidence="1 2">DSM 20167</strain>
    </source>
</reference>
<sequence length="61" mass="6692">MDRANTDRAVAIGLRMTSTLALSSINDPVKVPVRTRRSASIDGPKKATEAVWSALYMLLKF</sequence>
<organism evidence="1 2">
    <name type="scientific">Paeniglutamicibacter sulfureus</name>
    <dbReference type="NCBI Taxonomy" id="43666"/>
    <lineage>
        <taxon>Bacteria</taxon>
        <taxon>Bacillati</taxon>
        <taxon>Actinomycetota</taxon>
        <taxon>Actinomycetes</taxon>
        <taxon>Micrococcales</taxon>
        <taxon>Micrococcaceae</taxon>
        <taxon>Paeniglutamicibacter</taxon>
    </lineage>
</organism>
<gene>
    <name evidence="1" type="ORF">J2S64_002237</name>
</gene>
<keyword evidence="2" id="KW-1185">Reference proteome</keyword>
<proteinExistence type="predicted"/>
<evidence type="ECO:0000313" key="1">
    <source>
        <dbReference type="EMBL" id="MDR7358546.1"/>
    </source>
</evidence>
<name>A0ABU2BIS2_9MICC</name>
<evidence type="ECO:0000313" key="2">
    <source>
        <dbReference type="Proteomes" id="UP001183817"/>
    </source>
</evidence>
<protein>
    <submittedName>
        <fullName evidence="1">Uncharacterized protein</fullName>
    </submittedName>
</protein>
<comment type="caution">
    <text evidence="1">The sequence shown here is derived from an EMBL/GenBank/DDBJ whole genome shotgun (WGS) entry which is preliminary data.</text>
</comment>
<accession>A0ABU2BIS2</accession>
<dbReference type="Proteomes" id="UP001183817">
    <property type="component" value="Unassembled WGS sequence"/>
</dbReference>